<protein>
    <submittedName>
        <fullName evidence="1">Uncharacterized protein</fullName>
    </submittedName>
</protein>
<dbReference type="AlphaFoldDB" id="A0A6A6IZ75"/>
<proteinExistence type="predicted"/>
<dbReference type="RefSeq" id="XP_033689477.1">
    <property type="nucleotide sequence ID" value="XM_033827823.1"/>
</dbReference>
<reference evidence="1" key="1">
    <citation type="journal article" date="2020" name="Stud. Mycol.">
        <title>101 Dothideomycetes genomes: a test case for predicting lifestyles and emergence of pathogens.</title>
        <authorList>
            <person name="Haridas S."/>
            <person name="Albert R."/>
            <person name="Binder M."/>
            <person name="Bloem J."/>
            <person name="Labutti K."/>
            <person name="Salamov A."/>
            <person name="Andreopoulos B."/>
            <person name="Baker S."/>
            <person name="Barry K."/>
            <person name="Bills G."/>
            <person name="Bluhm B."/>
            <person name="Cannon C."/>
            <person name="Castanera R."/>
            <person name="Culley D."/>
            <person name="Daum C."/>
            <person name="Ezra D."/>
            <person name="Gonzalez J."/>
            <person name="Henrissat B."/>
            <person name="Kuo A."/>
            <person name="Liang C."/>
            <person name="Lipzen A."/>
            <person name="Lutzoni F."/>
            <person name="Magnuson J."/>
            <person name="Mondo S."/>
            <person name="Nolan M."/>
            <person name="Ohm R."/>
            <person name="Pangilinan J."/>
            <person name="Park H.-J."/>
            <person name="Ramirez L."/>
            <person name="Alfaro M."/>
            <person name="Sun H."/>
            <person name="Tritt A."/>
            <person name="Yoshinaga Y."/>
            <person name="Zwiers L.-H."/>
            <person name="Turgeon B."/>
            <person name="Goodwin S."/>
            <person name="Spatafora J."/>
            <person name="Crous P."/>
            <person name="Grigoriev I."/>
        </authorList>
    </citation>
    <scope>NUCLEOTIDE SEQUENCE</scope>
    <source>
        <strain evidence="1">CBS 122368</strain>
    </source>
</reference>
<dbReference type="Proteomes" id="UP000800094">
    <property type="component" value="Unassembled WGS sequence"/>
</dbReference>
<name>A0A6A6IZ75_9PLEO</name>
<organism evidence="1 2">
    <name type="scientific">Trematosphaeria pertusa</name>
    <dbReference type="NCBI Taxonomy" id="390896"/>
    <lineage>
        <taxon>Eukaryota</taxon>
        <taxon>Fungi</taxon>
        <taxon>Dikarya</taxon>
        <taxon>Ascomycota</taxon>
        <taxon>Pezizomycotina</taxon>
        <taxon>Dothideomycetes</taxon>
        <taxon>Pleosporomycetidae</taxon>
        <taxon>Pleosporales</taxon>
        <taxon>Massarineae</taxon>
        <taxon>Trematosphaeriaceae</taxon>
        <taxon>Trematosphaeria</taxon>
    </lineage>
</organism>
<sequence length="76" mass="8345">MALHSALFSQTVTLSQHLLALHQTVFVGEWYGCPSTQGRHAQANFEELSSTLRRARWSAPIMQPVRGSSTATCTDA</sequence>
<evidence type="ECO:0000313" key="1">
    <source>
        <dbReference type="EMBL" id="KAF2254473.1"/>
    </source>
</evidence>
<dbReference type="EMBL" id="ML987190">
    <property type="protein sequence ID" value="KAF2254473.1"/>
    <property type="molecule type" value="Genomic_DNA"/>
</dbReference>
<gene>
    <name evidence="1" type="ORF">BU26DRAFT_514378</name>
</gene>
<dbReference type="GeneID" id="54581153"/>
<keyword evidence="2" id="KW-1185">Reference proteome</keyword>
<evidence type="ECO:0000313" key="2">
    <source>
        <dbReference type="Proteomes" id="UP000800094"/>
    </source>
</evidence>
<accession>A0A6A6IZ75</accession>